<dbReference type="EMBL" id="JAVRBG010000014">
    <property type="protein sequence ID" value="MDT0295479.1"/>
    <property type="molecule type" value="Genomic_DNA"/>
</dbReference>
<accession>A0ABU2KLG0</accession>
<dbReference type="Pfam" id="PF02978">
    <property type="entry name" value="SRP_SPB"/>
    <property type="match status" value="1"/>
</dbReference>
<dbReference type="InterPro" id="IPR003593">
    <property type="entry name" value="AAA+_ATPase"/>
</dbReference>
<dbReference type="Proteomes" id="UP001182991">
    <property type="component" value="Unassembled WGS sequence"/>
</dbReference>
<keyword evidence="2 9" id="KW-0547">Nucleotide-binding</keyword>
<comment type="domain">
    <text evidence="9">Composed of three domains: the N-terminal N domain, which is responsible for interactions with the ribosome, the central G domain, which binds GTP, and the C-terminal M domain, which binds the RNA and the signal sequence of the RNC.</text>
</comment>
<dbReference type="SMART" id="SM00963">
    <property type="entry name" value="SRP54_N"/>
    <property type="match status" value="1"/>
</dbReference>
<evidence type="ECO:0000256" key="3">
    <source>
        <dbReference type="ARBA" id="ARBA00022801"/>
    </source>
</evidence>
<evidence type="ECO:0000313" key="12">
    <source>
        <dbReference type="Proteomes" id="UP001182991"/>
    </source>
</evidence>
<protein>
    <recommendedName>
        <fullName evidence="9">Signal recognition particle protein</fullName>
        <ecNumber evidence="9">3.6.5.4</ecNumber>
    </recommendedName>
    <alternativeName>
        <fullName evidence="9">Fifty-four homolog</fullName>
    </alternativeName>
</protein>
<dbReference type="Gene3D" id="1.10.260.30">
    <property type="entry name" value="Signal recognition particle, SRP54 subunit, M-domain"/>
    <property type="match status" value="1"/>
</dbReference>
<comment type="catalytic activity">
    <reaction evidence="8 9">
        <text>GTP + H2O = GDP + phosphate + H(+)</text>
        <dbReference type="Rhea" id="RHEA:19669"/>
        <dbReference type="ChEBI" id="CHEBI:15377"/>
        <dbReference type="ChEBI" id="CHEBI:15378"/>
        <dbReference type="ChEBI" id="CHEBI:37565"/>
        <dbReference type="ChEBI" id="CHEBI:43474"/>
        <dbReference type="ChEBI" id="CHEBI:58189"/>
        <dbReference type="EC" id="3.6.5.4"/>
    </reaction>
</comment>
<dbReference type="SMART" id="SM00962">
    <property type="entry name" value="SRP54"/>
    <property type="match status" value="1"/>
</dbReference>
<dbReference type="SUPFAM" id="SSF52540">
    <property type="entry name" value="P-loop containing nucleoside triphosphate hydrolases"/>
    <property type="match status" value="1"/>
</dbReference>
<dbReference type="InterPro" id="IPR027417">
    <property type="entry name" value="P-loop_NTPase"/>
</dbReference>
<keyword evidence="5 9" id="KW-0342">GTP-binding</keyword>
<evidence type="ECO:0000256" key="6">
    <source>
        <dbReference type="ARBA" id="ARBA00023135"/>
    </source>
</evidence>
<name>A0ABU2KLG0_9FLAO</name>
<keyword evidence="7 9" id="KW-0687">Ribonucleoprotein</keyword>
<gene>
    <name evidence="9 11" type="primary">ffh</name>
    <name evidence="11" type="ORF">RLT85_12640</name>
</gene>
<proteinExistence type="inferred from homology"/>
<dbReference type="Gene3D" id="3.40.50.300">
    <property type="entry name" value="P-loop containing nucleotide triphosphate hydrolases"/>
    <property type="match status" value="1"/>
</dbReference>
<feature type="binding site" evidence="9">
    <location>
        <begin position="247"/>
        <end position="250"/>
    </location>
    <ligand>
        <name>GTP</name>
        <dbReference type="ChEBI" id="CHEBI:37565"/>
    </ligand>
</feature>
<evidence type="ECO:0000259" key="10">
    <source>
        <dbReference type="PROSITE" id="PS00300"/>
    </source>
</evidence>
<keyword evidence="9" id="KW-0963">Cytoplasm</keyword>
<dbReference type="InterPro" id="IPR022941">
    <property type="entry name" value="SRP54"/>
</dbReference>
<feature type="domain" description="SRP54-type proteins GTP-binding" evidence="10">
    <location>
        <begin position="268"/>
        <end position="281"/>
    </location>
</feature>
<dbReference type="EC" id="3.6.5.4" evidence="9"/>
<evidence type="ECO:0000256" key="4">
    <source>
        <dbReference type="ARBA" id="ARBA00022884"/>
    </source>
</evidence>
<dbReference type="InterPro" id="IPR004780">
    <property type="entry name" value="SRP"/>
</dbReference>
<evidence type="ECO:0000256" key="5">
    <source>
        <dbReference type="ARBA" id="ARBA00023134"/>
    </source>
</evidence>
<organism evidence="11 12">
    <name type="scientific">Mesonia ostreae</name>
    <dbReference type="NCBI Taxonomy" id="861110"/>
    <lineage>
        <taxon>Bacteria</taxon>
        <taxon>Pseudomonadati</taxon>
        <taxon>Bacteroidota</taxon>
        <taxon>Flavobacteriia</taxon>
        <taxon>Flavobacteriales</taxon>
        <taxon>Flavobacteriaceae</taxon>
        <taxon>Mesonia</taxon>
    </lineage>
</organism>
<comment type="subunit">
    <text evidence="9">Part of the signal recognition particle protein translocation system, which is composed of SRP and FtsY.</text>
</comment>
<reference evidence="12" key="1">
    <citation type="submission" date="2023-07" db="EMBL/GenBank/DDBJ databases">
        <title>Isolating and identifying novel microbial strains from the Mariana Trench.</title>
        <authorList>
            <person name="Fu H."/>
        </authorList>
    </citation>
    <scope>NUCLEOTIDE SEQUENCE [LARGE SCALE GENOMIC DNA]</scope>
    <source>
        <strain evidence="12">T-y2</strain>
    </source>
</reference>
<dbReference type="SMART" id="SM00382">
    <property type="entry name" value="AAA"/>
    <property type="match status" value="1"/>
</dbReference>
<dbReference type="NCBIfam" id="TIGR00959">
    <property type="entry name" value="ffh"/>
    <property type="match status" value="1"/>
</dbReference>
<comment type="function">
    <text evidence="9">Involved in targeting and insertion of nascent membrane proteins into the cytoplasmic membrane. Binds to the hydrophobic signal sequence of the ribosome-nascent chain (RNC) as it emerges from the ribosomes. The SRP-RNC complex is then targeted to the cytoplasmic membrane where it interacts with the SRP receptor FtsY.</text>
</comment>
<dbReference type="SUPFAM" id="SSF47446">
    <property type="entry name" value="Signal peptide-binding domain"/>
    <property type="match status" value="1"/>
</dbReference>
<dbReference type="InterPro" id="IPR000897">
    <property type="entry name" value="SRP54_GTPase_dom"/>
</dbReference>
<dbReference type="RefSeq" id="WP_311402413.1">
    <property type="nucleotide sequence ID" value="NZ_JAVRBG010000014.1"/>
</dbReference>
<dbReference type="PANTHER" id="PTHR11564:SF5">
    <property type="entry name" value="SIGNAL RECOGNITION PARTICLE SUBUNIT SRP54"/>
    <property type="match status" value="1"/>
</dbReference>
<dbReference type="InterPro" id="IPR013822">
    <property type="entry name" value="Signal_recog_particl_SRP54_hlx"/>
</dbReference>
<sequence length="442" mass="48599">MFDNLSDKLDKALHVLKGHGQITEVNVAETLKEVRRALVDADVNYKIAKDFTSIVKEKALGQDVLKALKPGELMVKLVKDELTKLMGGDVAGINLSGDPSIILMSGLQGSGKTTFSGKLANFLKTKKTKKPLLVACDVYRPAAIDQLHVVGEQIGVEVYSDRDTKDPVKISQDGIAYAKENGFNVVIIDTAGRLAVDEVMMTEISTIHKAIQPQETLFVVDSMTGQDAVNTAKSFNDVLNFDGVILTKLDGDTRGGAAISIKSVVNKPIKFIGTGEKMEAIDVFYPERMADRILGMGDVVSLVERAQEQYDEEEARKLQKKIAKNQFGFDDFLNQIQQVKKMGNMKDLVGMIPGAGKMMKDIDIDDDAFKHIEAIIHSMTLEERTQPSVINASRKKRIGKGSGTSVTQVNQLLKQFDQMSKMMKMMQGGGGKKMMQMMKGMK</sequence>
<comment type="caution">
    <text evidence="11">The sequence shown here is derived from an EMBL/GenBank/DDBJ whole genome shotgun (WGS) entry which is preliminary data.</text>
</comment>
<dbReference type="InterPro" id="IPR042101">
    <property type="entry name" value="SRP54_N_sf"/>
</dbReference>
<evidence type="ECO:0000256" key="1">
    <source>
        <dbReference type="ARBA" id="ARBA00005450"/>
    </source>
</evidence>
<dbReference type="InterPro" id="IPR004125">
    <property type="entry name" value="Signal_recog_particle_SRP54_M"/>
</dbReference>
<feature type="binding site" evidence="9">
    <location>
        <begin position="189"/>
        <end position="193"/>
    </location>
    <ligand>
        <name>GTP</name>
        <dbReference type="ChEBI" id="CHEBI:37565"/>
    </ligand>
</feature>
<keyword evidence="12" id="KW-1185">Reference proteome</keyword>
<keyword evidence="4 9" id="KW-0694">RNA-binding</keyword>
<keyword evidence="3 9" id="KW-0378">Hydrolase</keyword>
<dbReference type="InterPro" id="IPR036891">
    <property type="entry name" value="Signal_recog_part_SRP54_M_sf"/>
</dbReference>
<evidence type="ECO:0000256" key="7">
    <source>
        <dbReference type="ARBA" id="ARBA00023274"/>
    </source>
</evidence>
<feature type="binding site" evidence="9">
    <location>
        <begin position="106"/>
        <end position="113"/>
    </location>
    <ligand>
        <name>GTP</name>
        <dbReference type="ChEBI" id="CHEBI:37565"/>
    </ligand>
</feature>
<evidence type="ECO:0000313" key="11">
    <source>
        <dbReference type="EMBL" id="MDT0295479.1"/>
    </source>
</evidence>
<dbReference type="HAMAP" id="MF_00306">
    <property type="entry name" value="SRP54"/>
    <property type="match status" value="1"/>
</dbReference>
<dbReference type="Pfam" id="PF00448">
    <property type="entry name" value="SRP54"/>
    <property type="match status" value="1"/>
</dbReference>
<comment type="similarity">
    <text evidence="1 9">Belongs to the GTP-binding SRP family. SRP54 subfamily.</text>
</comment>
<evidence type="ECO:0000256" key="2">
    <source>
        <dbReference type="ARBA" id="ARBA00022741"/>
    </source>
</evidence>
<dbReference type="Gene3D" id="1.20.120.140">
    <property type="entry name" value="Signal recognition particle SRP54, nucleotide-binding domain"/>
    <property type="match status" value="1"/>
</dbReference>
<evidence type="ECO:0000256" key="8">
    <source>
        <dbReference type="ARBA" id="ARBA00048027"/>
    </source>
</evidence>
<evidence type="ECO:0000256" key="9">
    <source>
        <dbReference type="HAMAP-Rule" id="MF_00306"/>
    </source>
</evidence>
<dbReference type="PANTHER" id="PTHR11564">
    <property type="entry name" value="SIGNAL RECOGNITION PARTICLE 54K PROTEIN SRP54"/>
    <property type="match status" value="1"/>
</dbReference>
<keyword evidence="6 9" id="KW-0733">Signal recognition particle</keyword>
<comment type="subcellular location">
    <subcellularLocation>
        <location evidence="9">Cytoplasm</location>
    </subcellularLocation>
    <text evidence="9">The SRP-RNC complex is targeted to the cytoplasmic membrane.</text>
</comment>
<dbReference type="Pfam" id="PF02881">
    <property type="entry name" value="SRP54_N"/>
    <property type="match status" value="1"/>
</dbReference>
<dbReference type="PROSITE" id="PS00300">
    <property type="entry name" value="SRP54"/>
    <property type="match status" value="1"/>
</dbReference>
<dbReference type="CDD" id="cd18539">
    <property type="entry name" value="SRP_G"/>
    <property type="match status" value="1"/>
</dbReference>